<keyword evidence="1" id="KW-1133">Transmembrane helix</keyword>
<reference evidence="2" key="1">
    <citation type="submission" date="2022-08" db="EMBL/GenBank/DDBJ databases">
        <title>Genomic Encyclopedia of Type Strains, Phase V (KMG-V): Genome sequencing to study the core and pangenomes of soil and plant-associated prokaryotes.</title>
        <authorList>
            <person name="Whitman W."/>
        </authorList>
    </citation>
    <scope>NUCLEOTIDE SEQUENCE</scope>
    <source>
        <strain evidence="2">SP2017</strain>
    </source>
</reference>
<dbReference type="AlphaFoldDB" id="A0A9X2Z5B7"/>
<accession>A0A9X2Z5B7</accession>
<dbReference type="GO" id="GO:0003746">
    <property type="term" value="F:translation elongation factor activity"/>
    <property type="evidence" value="ECO:0007669"/>
    <property type="project" value="UniProtKB-KW"/>
</dbReference>
<dbReference type="Proteomes" id="UP001155010">
    <property type="component" value="Unassembled WGS sequence"/>
</dbReference>
<keyword evidence="2" id="KW-0648">Protein biosynthesis</keyword>
<keyword evidence="1" id="KW-0812">Transmembrane</keyword>
<sequence length="156" mass="17034">MGAALFFWIVFSVLIGALASSWGRSGLGYFAGSLVISPLLTVLVLLAQGRANADSTDTTTGSSSGRSVPFENQRKKCPDCAERVKLEARVCKHCGHEWTEKEVKGGLRAAVEQRNETLVHCSRVDKIVSPEGVMCPECGSEFDDEDHIPAREYFQI</sequence>
<keyword evidence="1" id="KW-0472">Membrane</keyword>
<evidence type="ECO:0000256" key="1">
    <source>
        <dbReference type="SAM" id="Phobius"/>
    </source>
</evidence>
<gene>
    <name evidence="2" type="ORF">GGP83_003304</name>
</gene>
<keyword evidence="2" id="KW-0251">Elongation factor</keyword>
<protein>
    <submittedName>
        <fullName evidence="2">RNA polymerase subunit RPABC4/transcription elongation factor Spt4</fullName>
    </submittedName>
</protein>
<feature type="transmembrane region" description="Helical" evidence="1">
    <location>
        <begin position="29"/>
        <end position="47"/>
    </location>
</feature>
<name>A0A9X2Z5B7_9BACT</name>
<evidence type="ECO:0000313" key="2">
    <source>
        <dbReference type="EMBL" id="MCS3953329.1"/>
    </source>
</evidence>
<evidence type="ECO:0000313" key="3">
    <source>
        <dbReference type="Proteomes" id="UP001155010"/>
    </source>
</evidence>
<organism evidence="2 3">
    <name type="scientific">Salinibacter ruber</name>
    <dbReference type="NCBI Taxonomy" id="146919"/>
    <lineage>
        <taxon>Bacteria</taxon>
        <taxon>Pseudomonadati</taxon>
        <taxon>Rhodothermota</taxon>
        <taxon>Rhodothermia</taxon>
        <taxon>Rhodothermales</taxon>
        <taxon>Salinibacteraceae</taxon>
        <taxon>Salinibacter</taxon>
    </lineage>
</organism>
<comment type="caution">
    <text evidence="2">The sequence shown here is derived from an EMBL/GenBank/DDBJ whole genome shotgun (WGS) entry which is preliminary data.</text>
</comment>
<dbReference type="EMBL" id="JANUBB010000022">
    <property type="protein sequence ID" value="MCS3953329.1"/>
    <property type="molecule type" value="Genomic_DNA"/>
</dbReference>
<proteinExistence type="predicted"/>
<dbReference type="RefSeq" id="WP_259082591.1">
    <property type="nucleotide sequence ID" value="NZ_JANTZV010000021.1"/>
</dbReference>